<dbReference type="Proteomes" id="UP000533429">
    <property type="component" value="Unassembled WGS sequence"/>
</dbReference>
<dbReference type="AlphaFoldDB" id="A0A850R8I3"/>
<evidence type="ECO:0000313" key="1">
    <source>
        <dbReference type="EMBL" id="NVP03161.1"/>
    </source>
</evidence>
<sequence>MSYLQFEWDPNKAESNIRKHGVTFTEAESVFSDEYARVIPDPDSSYGEERFIIMGLSEEHNTLVVCHCYRGDDERIRIISARKAEKRERKQYEEFRYA</sequence>
<proteinExistence type="predicted"/>
<evidence type="ECO:0000313" key="2">
    <source>
        <dbReference type="Proteomes" id="UP000533429"/>
    </source>
</evidence>
<dbReference type="InterPro" id="IPR038573">
    <property type="entry name" value="BrnT_sf"/>
</dbReference>
<name>A0A850R8I3_PHODD</name>
<comment type="caution">
    <text evidence="1">The sequence shown here is derived from an EMBL/GenBank/DDBJ whole genome shotgun (WGS) entry which is preliminary data.</text>
</comment>
<dbReference type="Pfam" id="PF04365">
    <property type="entry name" value="BrnT_toxin"/>
    <property type="match status" value="1"/>
</dbReference>
<gene>
    <name evidence="1" type="ORF">HWA77_23420</name>
</gene>
<accession>A0A850R8I3</accession>
<organism evidence="1 2">
    <name type="scientific">Photobacterium damselae subsp. damselae</name>
    <name type="common">Listonella damsela</name>
    <dbReference type="NCBI Taxonomy" id="85581"/>
    <lineage>
        <taxon>Bacteria</taxon>
        <taxon>Pseudomonadati</taxon>
        <taxon>Pseudomonadota</taxon>
        <taxon>Gammaproteobacteria</taxon>
        <taxon>Vibrionales</taxon>
        <taxon>Vibrionaceae</taxon>
        <taxon>Photobacterium</taxon>
    </lineage>
</organism>
<reference evidence="1 2" key="1">
    <citation type="submission" date="2020-06" db="EMBL/GenBank/DDBJ databases">
        <title>Photobacterium damselae subsp. damselae comparative genomics.</title>
        <authorList>
            <person name="Osorio C.R."/>
        </authorList>
    </citation>
    <scope>NUCLEOTIDE SEQUENCE [LARGE SCALE GENOMIC DNA]</scope>
    <source>
        <strain evidence="1 2">TW250/03</strain>
    </source>
</reference>
<dbReference type="InterPro" id="IPR007460">
    <property type="entry name" value="BrnT_toxin"/>
</dbReference>
<dbReference type="Gene3D" id="3.10.450.530">
    <property type="entry name" value="Ribonuclease toxin, BrnT, of type II toxin-antitoxin system"/>
    <property type="match status" value="1"/>
</dbReference>
<dbReference type="EMBL" id="JABXOR010001515">
    <property type="protein sequence ID" value="NVP03161.1"/>
    <property type="molecule type" value="Genomic_DNA"/>
</dbReference>
<protein>
    <submittedName>
        <fullName evidence="1">BrnT family toxin</fullName>
    </submittedName>
</protein>